<dbReference type="InterPro" id="IPR041802">
    <property type="entry name" value="MPP_YfcE"/>
</dbReference>
<dbReference type="SUPFAM" id="SSF56300">
    <property type="entry name" value="Metallo-dependent phosphatases"/>
    <property type="match status" value="1"/>
</dbReference>
<comment type="cofactor">
    <cofactor evidence="2">
        <name>a divalent metal cation</name>
        <dbReference type="ChEBI" id="CHEBI:60240"/>
    </cofactor>
</comment>
<dbReference type="InterPro" id="IPR000979">
    <property type="entry name" value="Phosphodiesterase_MJ0936/Vps29"/>
</dbReference>
<dbReference type="Proteomes" id="UP000636755">
    <property type="component" value="Unassembled WGS sequence"/>
</dbReference>
<gene>
    <name evidence="4" type="ORF">H8R91_11745</name>
</gene>
<evidence type="ECO:0000256" key="1">
    <source>
        <dbReference type="ARBA" id="ARBA00008950"/>
    </source>
</evidence>
<evidence type="ECO:0000259" key="3">
    <source>
        <dbReference type="Pfam" id="PF12850"/>
    </source>
</evidence>
<evidence type="ECO:0000313" key="4">
    <source>
        <dbReference type="EMBL" id="MBC5729183.1"/>
    </source>
</evidence>
<comment type="caution">
    <text evidence="4">The sequence shown here is derived from an EMBL/GenBank/DDBJ whole genome shotgun (WGS) entry which is preliminary data.</text>
</comment>
<dbReference type="InterPro" id="IPR029052">
    <property type="entry name" value="Metallo-depent_PP-like"/>
</dbReference>
<accession>A0ABR7HNU3</accession>
<dbReference type="NCBIfam" id="TIGR00040">
    <property type="entry name" value="yfcE"/>
    <property type="match status" value="1"/>
</dbReference>
<dbReference type="InterPro" id="IPR024654">
    <property type="entry name" value="Calcineurin-like_PHP_lpxH"/>
</dbReference>
<dbReference type="RefSeq" id="WP_022234786.1">
    <property type="nucleotide sequence ID" value="NZ_JACOPS010000007.1"/>
</dbReference>
<protein>
    <recommendedName>
        <fullName evidence="2">Phosphoesterase</fullName>
        <ecNumber evidence="2">3.1.4.-</ecNumber>
    </recommendedName>
</protein>
<evidence type="ECO:0000313" key="5">
    <source>
        <dbReference type="Proteomes" id="UP000636755"/>
    </source>
</evidence>
<dbReference type="PANTHER" id="PTHR11124">
    <property type="entry name" value="VACUOLAR SORTING PROTEIN VPS29"/>
    <property type="match status" value="1"/>
</dbReference>
<comment type="similarity">
    <text evidence="1 2">Belongs to the metallophosphoesterase superfamily. YfcE family.</text>
</comment>
<proteinExistence type="inferred from homology"/>
<feature type="domain" description="Calcineurin-like phosphoesterase" evidence="3">
    <location>
        <begin position="1"/>
        <end position="144"/>
    </location>
</feature>
<keyword evidence="2" id="KW-0479">Metal-binding</keyword>
<dbReference type="EC" id="3.1.4.-" evidence="2"/>
<keyword evidence="5" id="KW-1185">Reference proteome</keyword>
<dbReference type="Pfam" id="PF12850">
    <property type="entry name" value="Metallophos_2"/>
    <property type="match status" value="1"/>
</dbReference>
<dbReference type="Gene3D" id="3.60.21.10">
    <property type="match status" value="1"/>
</dbReference>
<dbReference type="EMBL" id="JACOPS010000007">
    <property type="protein sequence ID" value="MBC5729183.1"/>
    <property type="molecule type" value="Genomic_DNA"/>
</dbReference>
<name>A0ABR7HNU3_9FIRM</name>
<reference evidence="4 5" key="1">
    <citation type="submission" date="2020-08" db="EMBL/GenBank/DDBJ databases">
        <title>Genome public.</title>
        <authorList>
            <person name="Liu C."/>
            <person name="Sun Q."/>
        </authorList>
    </citation>
    <scope>NUCLEOTIDE SEQUENCE [LARGE SCALE GENOMIC DNA]</scope>
    <source>
        <strain evidence="4 5">NSJ-71</strain>
    </source>
</reference>
<evidence type="ECO:0000256" key="2">
    <source>
        <dbReference type="RuleBase" id="RU362039"/>
    </source>
</evidence>
<sequence>MRILVLSDTHGDFNRMMKAVTEQPTAEVIIHCGDGEEQVEYLKQNFKDKMVVGVRGNCDWGSMLPATETLRINGKTIFITHGHLYNAKVGLYTIMCAAREAKADILCFGHTHSALSMYEDGLYVLNPGSCGGYMASYGIIDITDKGEIITNTVAVK</sequence>
<dbReference type="CDD" id="cd00841">
    <property type="entry name" value="MPP_YfcE"/>
    <property type="match status" value="1"/>
</dbReference>
<organism evidence="4 5">
    <name type="scientific">Ruminococcus intestinalis</name>
    <dbReference type="NCBI Taxonomy" id="2763066"/>
    <lineage>
        <taxon>Bacteria</taxon>
        <taxon>Bacillati</taxon>
        <taxon>Bacillota</taxon>
        <taxon>Clostridia</taxon>
        <taxon>Eubacteriales</taxon>
        <taxon>Oscillospiraceae</taxon>
        <taxon>Ruminococcus</taxon>
    </lineage>
</organism>